<comment type="caution">
    <text evidence="2">The sequence shown here is derived from an EMBL/GenBank/DDBJ whole genome shotgun (WGS) entry which is preliminary data.</text>
</comment>
<proteinExistence type="predicted"/>
<accession>A0AAE1BSA6</accession>
<keyword evidence="3" id="KW-1185">Reference proteome</keyword>
<dbReference type="Pfam" id="PF13384">
    <property type="entry name" value="HTH_23"/>
    <property type="match status" value="1"/>
</dbReference>
<dbReference type="GO" id="GO:0005634">
    <property type="term" value="C:nucleus"/>
    <property type="evidence" value="ECO:0007669"/>
    <property type="project" value="UniProtKB-SubCell"/>
</dbReference>
<dbReference type="InterPro" id="IPR036388">
    <property type="entry name" value="WH-like_DNA-bd_sf"/>
</dbReference>
<evidence type="ECO:0000313" key="2">
    <source>
        <dbReference type="EMBL" id="KAK3855890.1"/>
    </source>
</evidence>
<name>A0AAE1BSA6_PETCI</name>
<dbReference type="InterPro" id="IPR009057">
    <property type="entry name" value="Homeodomain-like_sf"/>
</dbReference>
<dbReference type="Proteomes" id="UP001286313">
    <property type="component" value="Unassembled WGS sequence"/>
</dbReference>
<sequence>MKTDRIRIIWLWLMGMSTRAISLYSGASIRTVNRWVRRWQEEGHVENRSSQNHYCFPPNPNEYTLHDTFPVWLTDYHSLSSFHLLKSSRPPCFSFTDEMHRPLENLNSDSALQWMDF</sequence>
<comment type="subcellular location">
    <subcellularLocation>
        <location evidence="1">Nucleus</location>
    </subcellularLocation>
</comment>
<evidence type="ECO:0000256" key="1">
    <source>
        <dbReference type="ARBA" id="ARBA00004123"/>
    </source>
</evidence>
<dbReference type="SUPFAM" id="SSF46689">
    <property type="entry name" value="Homeodomain-like"/>
    <property type="match status" value="1"/>
</dbReference>
<dbReference type="Gene3D" id="1.10.10.10">
    <property type="entry name" value="Winged helix-like DNA-binding domain superfamily/Winged helix DNA-binding domain"/>
    <property type="match status" value="1"/>
</dbReference>
<dbReference type="AlphaFoldDB" id="A0AAE1BSA6"/>
<protein>
    <submittedName>
        <fullName evidence="2">Uncharacterized protein</fullName>
    </submittedName>
</protein>
<dbReference type="EMBL" id="JAWQEG010006059">
    <property type="protein sequence ID" value="KAK3855890.1"/>
    <property type="molecule type" value="Genomic_DNA"/>
</dbReference>
<evidence type="ECO:0000313" key="3">
    <source>
        <dbReference type="Proteomes" id="UP001286313"/>
    </source>
</evidence>
<organism evidence="2 3">
    <name type="scientific">Petrolisthes cinctipes</name>
    <name type="common">Flat porcelain crab</name>
    <dbReference type="NCBI Taxonomy" id="88211"/>
    <lineage>
        <taxon>Eukaryota</taxon>
        <taxon>Metazoa</taxon>
        <taxon>Ecdysozoa</taxon>
        <taxon>Arthropoda</taxon>
        <taxon>Crustacea</taxon>
        <taxon>Multicrustacea</taxon>
        <taxon>Malacostraca</taxon>
        <taxon>Eumalacostraca</taxon>
        <taxon>Eucarida</taxon>
        <taxon>Decapoda</taxon>
        <taxon>Pleocyemata</taxon>
        <taxon>Anomura</taxon>
        <taxon>Galatheoidea</taxon>
        <taxon>Porcellanidae</taxon>
        <taxon>Petrolisthes</taxon>
    </lineage>
</organism>
<gene>
    <name evidence="2" type="ORF">Pcinc_037739</name>
</gene>
<reference evidence="2" key="1">
    <citation type="submission" date="2023-10" db="EMBL/GenBank/DDBJ databases">
        <title>Genome assemblies of two species of porcelain crab, Petrolisthes cinctipes and Petrolisthes manimaculis (Anomura: Porcellanidae).</title>
        <authorList>
            <person name="Angst P."/>
        </authorList>
    </citation>
    <scope>NUCLEOTIDE SEQUENCE</scope>
    <source>
        <strain evidence="2">PB745_01</strain>
        <tissue evidence="2">Gill</tissue>
    </source>
</reference>